<dbReference type="STRING" id="3750.A0A498HGP1"/>
<evidence type="ECO:0000313" key="1">
    <source>
        <dbReference type="EMBL" id="RXH69484.1"/>
    </source>
</evidence>
<keyword evidence="2" id="KW-1185">Reference proteome</keyword>
<dbReference type="AlphaFoldDB" id="A0A498HGP1"/>
<gene>
    <name evidence="1" type="ORF">DVH24_037268</name>
</gene>
<evidence type="ECO:0000313" key="2">
    <source>
        <dbReference type="Proteomes" id="UP000290289"/>
    </source>
</evidence>
<comment type="caution">
    <text evidence="1">The sequence shown here is derived from an EMBL/GenBank/DDBJ whole genome shotgun (WGS) entry which is preliminary data.</text>
</comment>
<sequence>MNFRLIKTTIHKKHGADRICCTHQAITQVLLHALQITIWIPPENHCVYLSMYDNRCLRYFKGHKERFGSFELLVP</sequence>
<dbReference type="Proteomes" id="UP000290289">
    <property type="component" value="Chromosome 17"/>
</dbReference>
<reference evidence="1 2" key="1">
    <citation type="submission" date="2018-10" db="EMBL/GenBank/DDBJ databases">
        <title>A high-quality apple genome assembly.</title>
        <authorList>
            <person name="Hu J."/>
        </authorList>
    </citation>
    <scope>NUCLEOTIDE SEQUENCE [LARGE SCALE GENOMIC DNA]</scope>
    <source>
        <strain evidence="2">cv. HFTH1</strain>
        <tissue evidence="1">Young leaf</tissue>
    </source>
</reference>
<dbReference type="EMBL" id="RDQH01000343">
    <property type="protein sequence ID" value="RXH69484.1"/>
    <property type="molecule type" value="Genomic_DNA"/>
</dbReference>
<proteinExistence type="predicted"/>
<accession>A0A498HGP1</accession>
<name>A0A498HGP1_MALDO</name>
<protein>
    <submittedName>
        <fullName evidence="1">Uncharacterized protein</fullName>
    </submittedName>
</protein>
<organism evidence="1 2">
    <name type="scientific">Malus domestica</name>
    <name type="common">Apple</name>
    <name type="synonym">Pyrus malus</name>
    <dbReference type="NCBI Taxonomy" id="3750"/>
    <lineage>
        <taxon>Eukaryota</taxon>
        <taxon>Viridiplantae</taxon>
        <taxon>Streptophyta</taxon>
        <taxon>Embryophyta</taxon>
        <taxon>Tracheophyta</taxon>
        <taxon>Spermatophyta</taxon>
        <taxon>Magnoliopsida</taxon>
        <taxon>eudicotyledons</taxon>
        <taxon>Gunneridae</taxon>
        <taxon>Pentapetalae</taxon>
        <taxon>rosids</taxon>
        <taxon>fabids</taxon>
        <taxon>Rosales</taxon>
        <taxon>Rosaceae</taxon>
        <taxon>Amygdaloideae</taxon>
        <taxon>Maleae</taxon>
        <taxon>Malus</taxon>
    </lineage>
</organism>